<protein>
    <recommendedName>
        <fullName evidence="1">RGS domain-containing protein</fullName>
    </recommendedName>
</protein>
<evidence type="ECO:0000313" key="3">
    <source>
        <dbReference type="Proteomes" id="UP000274756"/>
    </source>
</evidence>
<dbReference type="STRING" id="318479.A0A3P7Q9T8"/>
<dbReference type="Gene3D" id="1.10.167.10">
    <property type="entry name" value="Regulator of G-protein Signalling 4, domain 2"/>
    <property type="match status" value="2"/>
</dbReference>
<feature type="domain" description="RGS" evidence="1">
    <location>
        <begin position="30"/>
        <end position="140"/>
    </location>
</feature>
<reference evidence="2 3" key="1">
    <citation type="submission" date="2018-11" db="EMBL/GenBank/DDBJ databases">
        <authorList>
            <consortium name="Pathogen Informatics"/>
        </authorList>
    </citation>
    <scope>NUCLEOTIDE SEQUENCE [LARGE SCALE GENOMIC DNA]</scope>
</reference>
<dbReference type="SMART" id="SM00315">
    <property type="entry name" value="RGS"/>
    <property type="match status" value="2"/>
</dbReference>
<dbReference type="AlphaFoldDB" id="A0A3P7Q9T8"/>
<dbReference type="EMBL" id="UYYG01000061">
    <property type="protein sequence ID" value="VDN52471.1"/>
    <property type="molecule type" value="Genomic_DNA"/>
</dbReference>
<dbReference type="InterPro" id="IPR036305">
    <property type="entry name" value="RGS_sf"/>
</dbReference>
<dbReference type="PANTHER" id="PTHR10845:SF235">
    <property type="entry name" value="REGULATOR OF G-PROTEIN SIGNALING RGS-3"/>
    <property type="match status" value="1"/>
</dbReference>
<dbReference type="Pfam" id="PF00615">
    <property type="entry name" value="RGS"/>
    <property type="match status" value="2"/>
</dbReference>
<dbReference type="OrthoDB" id="196547at2759"/>
<accession>A0A3P7Q9T8</accession>
<dbReference type="SUPFAM" id="SSF48097">
    <property type="entry name" value="Regulator of G-protein signaling, RGS"/>
    <property type="match status" value="2"/>
</dbReference>
<keyword evidence="3" id="KW-1185">Reference proteome</keyword>
<dbReference type="InterPro" id="IPR016137">
    <property type="entry name" value="RGS"/>
</dbReference>
<dbReference type="Proteomes" id="UP000274756">
    <property type="component" value="Unassembled WGS sequence"/>
</dbReference>
<organism evidence="2 3">
    <name type="scientific">Dracunculus medinensis</name>
    <name type="common">Guinea worm</name>
    <dbReference type="NCBI Taxonomy" id="318479"/>
    <lineage>
        <taxon>Eukaryota</taxon>
        <taxon>Metazoa</taxon>
        <taxon>Ecdysozoa</taxon>
        <taxon>Nematoda</taxon>
        <taxon>Chromadorea</taxon>
        <taxon>Rhabditida</taxon>
        <taxon>Spirurina</taxon>
        <taxon>Dracunculoidea</taxon>
        <taxon>Dracunculidae</taxon>
        <taxon>Dracunculus</taxon>
    </lineage>
</organism>
<evidence type="ECO:0000259" key="1">
    <source>
        <dbReference type="PROSITE" id="PS50132"/>
    </source>
</evidence>
<feature type="domain" description="RGS" evidence="1">
    <location>
        <begin position="155"/>
        <end position="274"/>
    </location>
</feature>
<dbReference type="PRINTS" id="PR01301">
    <property type="entry name" value="RGSPROTEIN"/>
</dbReference>
<dbReference type="CDD" id="cd07440">
    <property type="entry name" value="RGS"/>
    <property type="match status" value="2"/>
</dbReference>
<proteinExistence type="predicted"/>
<gene>
    <name evidence="2" type="ORF">DME_LOCUS2444</name>
</gene>
<dbReference type="PROSITE" id="PS50132">
    <property type="entry name" value="RGS"/>
    <property type="match status" value="2"/>
</dbReference>
<dbReference type="PANTHER" id="PTHR10845">
    <property type="entry name" value="REGULATOR OF G PROTEIN SIGNALING"/>
    <property type="match status" value="1"/>
</dbReference>
<sequence length="278" mass="32154">MEGDSLREEPEPPSTEGIDYARAASWAGSSIGDVLSDEKGRQLLRVFLHDALAEENLSFVESIEKLHRMNDPAEKKKYIEQFLSECSPYINISSAQIKSAATSDDPDPAAFNLAVKEVKRLLENDQFPRFKRSEVYINYLEKLLPRSHAERWATNFEALLGNQIGRHYFRLFLRGIHAEENLRFWEAVVEFKQMKNKTPAMINLGRTIVQQYLAEGTHNEVFLPFGLRQSIEKKFSDNEVDKTLFDEAVKHIEQVLKNDPYIRFLQSKEYLGLLEKLK</sequence>
<evidence type="ECO:0000313" key="2">
    <source>
        <dbReference type="EMBL" id="VDN52471.1"/>
    </source>
</evidence>
<dbReference type="InterPro" id="IPR044926">
    <property type="entry name" value="RGS_subdomain_2"/>
</dbReference>
<name>A0A3P7Q9T8_DRAME</name>